<dbReference type="OrthoDB" id="5874962at2759"/>
<dbReference type="EMBL" id="UYRT01018042">
    <property type="protein sequence ID" value="VDK57412.1"/>
    <property type="molecule type" value="Genomic_DNA"/>
</dbReference>
<feature type="region of interest" description="Disordered" evidence="1">
    <location>
        <begin position="1"/>
        <end position="37"/>
    </location>
</feature>
<feature type="compositionally biased region" description="Basic and acidic residues" evidence="1">
    <location>
        <begin position="9"/>
        <end position="18"/>
    </location>
</feature>
<reference evidence="4" key="1">
    <citation type="submission" date="2016-06" db="UniProtKB">
        <authorList>
            <consortium name="WormBaseParasite"/>
        </authorList>
    </citation>
    <scope>IDENTIFICATION</scope>
</reference>
<organism evidence="4">
    <name type="scientific">Gongylonema pulchrum</name>
    <dbReference type="NCBI Taxonomy" id="637853"/>
    <lineage>
        <taxon>Eukaryota</taxon>
        <taxon>Metazoa</taxon>
        <taxon>Ecdysozoa</taxon>
        <taxon>Nematoda</taxon>
        <taxon>Chromadorea</taxon>
        <taxon>Rhabditida</taxon>
        <taxon>Spirurina</taxon>
        <taxon>Spiruromorpha</taxon>
        <taxon>Spiruroidea</taxon>
        <taxon>Gongylonematidae</taxon>
        <taxon>Gongylonema</taxon>
    </lineage>
</organism>
<evidence type="ECO:0000256" key="1">
    <source>
        <dbReference type="SAM" id="MobiDB-lite"/>
    </source>
</evidence>
<name>A0A183DEL4_9BILA</name>
<dbReference type="AlphaFoldDB" id="A0A183DEL4"/>
<evidence type="ECO:0000313" key="4">
    <source>
        <dbReference type="WBParaSite" id="GPUH_0000716401-mRNA-1"/>
    </source>
</evidence>
<proteinExistence type="predicted"/>
<accession>A0A183DEL4</accession>
<keyword evidence="3" id="KW-1185">Reference proteome</keyword>
<reference evidence="2 3" key="2">
    <citation type="submission" date="2018-11" db="EMBL/GenBank/DDBJ databases">
        <authorList>
            <consortium name="Pathogen Informatics"/>
        </authorList>
    </citation>
    <scope>NUCLEOTIDE SEQUENCE [LARGE SCALE GENOMIC DNA]</scope>
</reference>
<dbReference type="Proteomes" id="UP000271098">
    <property type="component" value="Unassembled WGS sequence"/>
</dbReference>
<evidence type="ECO:0000313" key="3">
    <source>
        <dbReference type="Proteomes" id="UP000271098"/>
    </source>
</evidence>
<evidence type="ECO:0000313" key="2">
    <source>
        <dbReference type="EMBL" id="VDK57412.1"/>
    </source>
</evidence>
<sequence length="70" mass="8015">MAEISGGNKIKEGIKSSEEQPQAKTDCGKVRSKEHEEALDKKIAEIRKKNQLIEKRKEVLSEKIEKFMSE</sequence>
<dbReference type="WBParaSite" id="GPUH_0000716401-mRNA-1">
    <property type="protein sequence ID" value="GPUH_0000716401-mRNA-1"/>
    <property type="gene ID" value="GPUH_0000716401"/>
</dbReference>
<feature type="compositionally biased region" description="Basic and acidic residues" evidence="1">
    <location>
        <begin position="26"/>
        <end position="37"/>
    </location>
</feature>
<gene>
    <name evidence="2" type="ORF">GPUH_LOCUS7154</name>
</gene>
<protein>
    <submittedName>
        <fullName evidence="4">Transposase</fullName>
    </submittedName>
</protein>